<organism evidence="2 3">
    <name type="scientific">Metabacillus malikii</name>
    <dbReference type="NCBI Taxonomy" id="1504265"/>
    <lineage>
        <taxon>Bacteria</taxon>
        <taxon>Bacillati</taxon>
        <taxon>Bacillota</taxon>
        <taxon>Bacilli</taxon>
        <taxon>Bacillales</taxon>
        <taxon>Bacillaceae</taxon>
        <taxon>Metabacillus</taxon>
    </lineage>
</organism>
<reference evidence="2 3" key="1">
    <citation type="submission" date="2023-07" db="EMBL/GenBank/DDBJ databases">
        <title>Genomic Encyclopedia of Type Strains, Phase IV (KMG-IV): sequencing the most valuable type-strain genomes for metagenomic binning, comparative biology and taxonomic classification.</title>
        <authorList>
            <person name="Goeker M."/>
        </authorList>
    </citation>
    <scope>NUCLEOTIDE SEQUENCE [LARGE SCALE GENOMIC DNA]</scope>
    <source>
        <strain evidence="2 3">DSM 29005</strain>
    </source>
</reference>
<protein>
    <submittedName>
        <fullName evidence="2">Uncharacterized protein</fullName>
    </submittedName>
</protein>
<dbReference type="Proteomes" id="UP001234495">
    <property type="component" value="Unassembled WGS sequence"/>
</dbReference>
<keyword evidence="1" id="KW-1133">Transmembrane helix</keyword>
<keyword evidence="1" id="KW-0812">Transmembrane</keyword>
<evidence type="ECO:0000313" key="3">
    <source>
        <dbReference type="Proteomes" id="UP001234495"/>
    </source>
</evidence>
<evidence type="ECO:0000313" key="2">
    <source>
        <dbReference type="EMBL" id="MDQ0232487.1"/>
    </source>
</evidence>
<dbReference type="Gene3D" id="2.50.20.10">
    <property type="entry name" value="Lipoprotein localisation LolA/LolB/LppX"/>
    <property type="match status" value="1"/>
</dbReference>
<keyword evidence="3" id="KW-1185">Reference proteome</keyword>
<comment type="caution">
    <text evidence="2">The sequence shown here is derived from an EMBL/GenBank/DDBJ whole genome shotgun (WGS) entry which is preliminary data.</text>
</comment>
<name>A0ABT9ZJP9_9BACI</name>
<evidence type="ECO:0000256" key="1">
    <source>
        <dbReference type="SAM" id="Phobius"/>
    </source>
</evidence>
<sequence>MTCTEQNKILMFDQLSSEEQDQLLHHVEHCLDCQNYFDKYISLEKGLSSILDDIDLSVNSIRKASTKRMFKRALLACASLFLIILSVWNTPHVKAAIEKAINDVIIDYFHENEQPIESINKEKEIITYAKVHYPDLGLTEIYAKDKHVRMVFENGDFIISDGKYYASYSKKDNLFHISELAQNSLEPIISYFNDLDPNNMKFIGEKQYLNRSIEVYLVNESEGIQTEYWFDKETKLFLRSIQLVDGKRDESSDVKQFKVVEVEKGHKLFDFIAPDGATIVDESSQ</sequence>
<feature type="transmembrane region" description="Helical" evidence="1">
    <location>
        <begin position="69"/>
        <end position="88"/>
    </location>
</feature>
<keyword evidence="1" id="KW-0472">Membrane</keyword>
<gene>
    <name evidence="2" type="ORF">J2S19_003798</name>
</gene>
<proteinExistence type="predicted"/>
<accession>A0ABT9ZJP9</accession>
<dbReference type="RefSeq" id="WP_307344513.1">
    <property type="nucleotide sequence ID" value="NZ_JAUSUD010000021.1"/>
</dbReference>
<dbReference type="EMBL" id="JAUSUD010000021">
    <property type="protein sequence ID" value="MDQ0232487.1"/>
    <property type="molecule type" value="Genomic_DNA"/>
</dbReference>